<keyword evidence="1" id="KW-0732">Signal</keyword>
<dbReference type="EMBL" id="JABSTR010000002">
    <property type="protein sequence ID" value="KAH9364728.1"/>
    <property type="molecule type" value="Genomic_DNA"/>
</dbReference>
<dbReference type="AlphaFoldDB" id="A0A9J6FR32"/>
<dbReference type="Proteomes" id="UP000821853">
    <property type="component" value="Chromosome 10"/>
</dbReference>
<accession>A0A9J6FR32</accession>
<reference evidence="2 3" key="1">
    <citation type="journal article" date="2020" name="Cell">
        <title>Large-Scale Comparative Analyses of Tick Genomes Elucidate Their Genetic Diversity and Vector Capacities.</title>
        <authorList>
            <consortium name="Tick Genome and Microbiome Consortium (TIGMIC)"/>
            <person name="Jia N."/>
            <person name="Wang J."/>
            <person name="Shi W."/>
            <person name="Du L."/>
            <person name="Sun Y."/>
            <person name="Zhan W."/>
            <person name="Jiang J.F."/>
            <person name="Wang Q."/>
            <person name="Zhang B."/>
            <person name="Ji P."/>
            <person name="Bell-Sakyi L."/>
            <person name="Cui X.M."/>
            <person name="Yuan T.T."/>
            <person name="Jiang B.G."/>
            <person name="Yang W.F."/>
            <person name="Lam T.T."/>
            <person name="Chang Q.C."/>
            <person name="Ding S.J."/>
            <person name="Wang X.J."/>
            <person name="Zhu J.G."/>
            <person name="Ruan X.D."/>
            <person name="Zhao L."/>
            <person name="Wei J.T."/>
            <person name="Ye R.Z."/>
            <person name="Que T.C."/>
            <person name="Du C.H."/>
            <person name="Zhou Y.H."/>
            <person name="Cheng J.X."/>
            <person name="Dai P.F."/>
            <person name="Guo W.B."/>
            <person name="Han X.H."/>
            <person name="Huang E.J."/>
            <person name="Li L.F."/>
            <person name="Wei W."/>
            <person name="Gao Y.C."/>
            <person name="Liu J.Z."/>
            <person name="Shao H.Z."/>
            <person name="Wang X."/>
            <person name="Wang C.C."/>
            <person name="Yang T.C."/>
            <person name="Huo Q.B."/>
            <person name="Li W."/>
            <person name="Chen H.Y."/>
            <person name="Chen S.E."/>
            <person name="Zhou L.G."/>
            <person name="Ni X.B."/>
            <person name="Tian J.H."/>
            <person name="Sheng Y."/>
            <person name="Liu T."/>
            <person name="Pan Y.S."/>
            <person name="Xia L.Y."/>
            <person name="Li J."/>
            <person name="Zhao F."/>
            <person name="Cao W.C."/>
        </authorList>
    </citation>
    <scope>NUCLEOTIDE SEQUENCE [LARGE SCALE GENOMIC DNA]</scope>
    <source>
        <strain evidence="2">HaeL-2018</strain>
    </source>
</reference>
<gene>
    <name evidence="2" type="ORF">HPB48_018522</name>
</gene>
<dbReference type="VEuPathDB" id="VectorBase:HLOH_063826"/>
<proteinExistence type="predicted"/>
<feature type="signal peptide" evidence="1">
    <location>
        <begin position="1"/>
        <end position="23"/>
    </location>
</feature>
<comment type="caution">
    <text evidence="2">The sequence shown here is derived from an EMBL/GenBank/DDBJ whole genome shotgun (WGS) entry which is preliminary data.</text>
</comment>
<evidence type="ECO:0000313" key="3">
    <source>
        <dbReference type="Proteomes" id="UP000821853"/>
    </source>
</evidence>
<keyword evidence="3" id="KW-1185">Reference proteome</keyword>
<evidence type="ECO:0000313" key="2">
    <source>
        <dbReference type="EMBL" id="KAH9364728.1"/>
    </source>
</evidence>
<name>A0A9J6FR32_HAELO</name>
<protein>
    <submittedName>
        <fullName evidence="2">Uncharacterized protein</fullName>
    </submittedName>
</protein>
<organism evidence="2 3">
    <name type="scientific">Haemaphysalis longicornis</name>
    <name type="common">Bush tick</name>
    <dbReference type="NCBI Taxonomy" id="44386"/>
    <lineage>
        <taxon>Eukaryota</taxon>
        <taxon>Metazoa</taxon>
        <taxon>Ecdysozoa</taxon>
        <taxon>Arthropoda</taxon>
        <taxon>Chelicerata</taxon>
        <taxon>Arachnida</taxon>
        <taxon>Acari</taxon>
        <taxon>Parasitiformes</taxon>
        <taxon>Ixodida</taxon>
        <taxon>Ixodoidea</taxon>
        <taxon>Ixodidae</taxon>
        <taxon>Haemaphysalinae</taxon>
        <taxon>Haemaphysalis</taxon>
    </lineage>
</organism>
<evidence type="ECO:0000256" key="1">
    <source>
        <dbReference type="SAM" id="SignalP"/>
    </source>
</evidence>
<feature type="chain" id="PRO_5039941619" evidence="1">
    <location>
        <begin position="24"/>
        <end position="146"/>
    </location>
</feature>
<sequence length="146" mass="16872">MRILTTLCLLKYGTFLIPQAVLSEPPSVSKMDVERWKEKLSLLDFERECSEPFSGDSCWLCDDLEAWNTVLHPLQLNLTEQRQGVLCLSSQLYETTPDLDELDTPYDTTFFTVWLPRKHICVEQLKLTRAFPDFNESTIPDLTSPI</sequence>